<accession>A0A8H5GIQ9</accession>
<protein>
    <recommendedName>
        <fullName evidence="10">Glucose-methanol-choline oxidoreductase N-terminal domain-containing protein</fullName>
    </recommendedName>
</protein>
<evidence type="ECO:0000259" key="10">
    <source>
        <dbReference type="PROSITE" id="PS00624"/>
    </source>
</evidence>
<dbReference type="Proteomes" id="UP000518752">
    <property type="component" value="Unassembled WGS sequence"/>
</dbReference>
<dbReference type="SUPFAM" id="SSF54373">
    <property type="entry name" value="FAD-linked reductases, C-terminal domain"/>
    <property type="match status" value="1"/>
</dbReference>
<evidence type="ECO:0000256" key="4">
    <source>
        <dbReference type="ARBA" id="ARBA00022729"/>
    </source>
</evidence>
<proteinExistence type="inferred from homology"/>
<name>A0A8H5GIQ9_9AGAR</name>
<dbReference type="Gene3D" id="3.50.50.60">
    <property type="entry name" value="FAD/NAD(P)-binding domain"/>
    <property type="match status" value="1"/>
</dbReference>
<dbReference type="InterPro" id="IPR000172">
    <property type="entry name" value="GMC_OxRdtase_N"/>
</dbReference>
<evidence type="ECO:0000256" key="7">
    <source>
        <dbReference type="ARBA" id="ARBA00023180"/>
    </source>
</evidence>
<evidence type="ECO:0000256" key="5">
    <source>
        <dbReference type="ARBA" id="ARBA00022827"/>
    </source>
</evidence>
<comment type="cofactor">
    <cofactor evidence="1 8">
        <name>FAD</name>
        <dbReference type="ChEBI" id="CHEBI:57692"/>
    </cofactor>
</comment>
<evidence type="ECO:0000313" key="11">
    <source>
        <dbReference type="EMBL" id="KAF5365516.1"/>
    </source>
</evidence>
<evidence type="ECO:0000256" key="3">
    <source>
        <dbReference type="ARBA" id="ARBA00022630"/>
    </source>
</evidence>
<dbReference type="InterPro" id="IPR012132">
    <property type="entry name" value="GMC_OxRdtase"/>
</dbReference>
<evidence type="ECO:0000256" key="9">
    <source>
        <dbReference type="SAM" id="SignalP"/>
    </source>
</evidence>
<feature type="domain" description="Glucose-methanol-choline oxidoreductase N-terminal" evidence="10">
    <location>
        <begin position="310"/>
        <end position="324"/>
    </location>
</feature>
<keyword evidence="5 8" id="KW-0274">FAD</keyword>
<sequence length="627" mass="66762">MRILSGLGPVFPLLLATAVLSVDPAPSPTDPKDFAAVDFDFIVIGGGTSGLVVAERLTENPSVVVGVIEAGEYRPGDPLILIPGSSGPAVLGVNSQNSSNLQNNPLYDWRFQSTPQPNLDGTQIRYPRGKVIWERASGVEYDLWESAFKNPGWNFANMLPFFKKVENWTPPNFLNPGMVSSQALRNAHGTSGAVNVSYNTYRPATEVPCVEAGNALGLVSSSDPDSGNGTGLILQARNVNPVTGFRVYAGPAYFEPHVSRPNLKLVSSALVTKINFASGHGSLTAVSVDYVSNNVTYTAKASKEIILAAGTIQTPQVLELSGVGNKTLLSSLGIKTLLDVPLVGENLQDHPVTYSDFEVDDGILTLDDLLFNATFANDATQEFNKSATGPLSYTAGLVGPSTMQSLTASAAEFKTLMTTLSQYVETTKPKTPLHAAQIKASQDALNAGKIAWIELVMEPLGGIVSVPAVNTSYMTVVSILLHPFARGSVHIQSSDPTVAPLIDPNFMDNAFDIQALIRSSQFTQRMVALTNVTKGPNSPSASVQSDADFDTYIREHTGSTAHPLGTMAMAPQEMGGVVDSHLRVYGLQNVRVVDASIIPFTLSTAIMQTVFAVAEKAASIIQQDNHI</sequence>
<keyword evidence="7" id="KW-0325">Glycoprotein</keyword>
<evidence type="ECO:0000256" key="6">
    <source>
        <dbReference type="ARBA" id="ARBA00023002"/>
    </source>
</evidence>
<feature type="chain" id="PRO_5034535087" description="Glucose-methanol-choline oxidoreductase N-terminal domain-containing protein" evidence="9">
    <location>
        <begin position="22"/>
        <end position="627"/>
    </location>
</feature>
<dbReference type="Pfam" id="PF00732">
    <property type="entry name" value="GMC_oxred_N"/>
    <property type="match status" value="1"/>
</dbReference>
<dbReference type="SUPFAM" id="SSF51905">
    <property type="entry name" value="FAD/NAD(P)-binding domain"/>
    <property type="match status" value="1"/>
</dbReference>
<keyword evidence="4 9" id="KW-0732">Signal</keyword>
<dbReference type="GO" id="GO:0016614">
    <property type="term" value="F:oxidoreductase activity, acting on CH-OH group of donors"/>
    <property type="evidence" value="ECO:0007669"/>
    <property type="project" value="InterPro"/>
</dbReference>
<feature type="binding site" evidence="8">
    <location>
        <position position="131"/>
    </location>
    <ligand>
        <name>FAD</name>
        <dbReference type="ChEBI" id="CHEBI:57692"/>
    </ligand>
</feature>
<evidence type="ECO:0000256" key="8">
    <source>
        <dbReference type="PIRSR" id="PIRSR000137-2"/>
    </source>
</evidence>
<comment type="caution">
    <text evidence="11">The sequence shown here is derived from an EMBL/GenBank/DDBJ whole genome shotgun (WGS) entry which is preliminary data.</text>
</comment>
<dbReference type="PANTHER" id="PTHR11552:SF201">
    <property type="entry name" value="GLUCOSE-METHANOL-CHOLINE OXIDOREDUCTASE N-TERMINAL DOMAIN-CONTAINING PROTEIN"/>
    <property type="match status" value="1"/>
</dbReference>
<dbReference type="PROSITE" id="PS00624">
    <property type="entry name" value="GMC_OXRED_2"/>
    <property type="match status" value="1"/>
</dbReference>
<feature type="signal peptide" evidence="9">
    <location>
        <begin position="1"/>
        <end position="21"/>
    </location>
</feature>
<dbReference type="AlphaFoldDB" id="A0A8H5GIQ9"/>
<dbReference type="PIRSF" id="PIRSF000137">
    <property type="entry name" value="Alcohol_oxidase"/>
    <property type="match status" value="1"/>
</dbReference>
<evidence type="ECO:0000256" key="1">
    <source>
        <dbReference type="ARBA" id="ARBA00001974"/>
    </source>
</evidence>
<dbReference type="EMBL" id="JAACJN010000168">
    <property type="protein sequence ID" value="KAF5365516.1"/>
    <property type="molecule type" value="Genomic_DNA"/>
</dbReference>
<gene>
    <name evidence="11" type="ORF">D9757_013676</name>
</gene>
<evidence type="ECO:0000313" key="12">
    <source>
        <dbReference type="Proteomes" id="UP000518752"/>
    </source>
</evidence>
<dbReference type="Pfam" id="PF05199">
    <property type="entry name" value="GMC_oxred_C"/>
    <property type="match status" value="1"/>
</dbReference>
<organism evidence="11 12">
    <name type="scientific">Collybiopsis confluens</name>
    <dbReference type="NCBI Taxonomy" id="2823264"/>
    <lineage>
        <taxon>Eukaryota</taxon>
        <taxon>Fungi</taxon>
        <taxon>Dikarya</taxon>
        <taxon>Basidiomycota</taxon>
        <taxon>Agaricomycotina</taxon>
        <taxon>Agaricomycetes</taxon>
        <taxon>Agaricomycetidae</taxon>
        <taxon>Agaricales</taxon>
        <taxon>Marasmiineae</taxon>
        <taxon>Omphalotaceae</taxon>
        <taxon>Collybiopsis</taxon>
    </lineage>
</organism>
<evidence type="ECO:0000256" key="2">
    <source>
        <dbReference type="ARBA" id="ARBA00010790"/>
    </source>
</evidence>
<dbReference type="InterPro" id="IPR007867">
    <property type="entry name" value="GMC_OxRtase_C"/>
</dbReference>
<keyword evidence="3" id="KW-0285">Flavoprotein</keyword>
<reference evidence="11 12" key="1">
    <citation type="journal article" date="2020" name="ISME J.">
        <title>Uncovering the hidden diversity of litter-decomposition mechanisms in mushroom-forming fungi.</title>
        <authorList>
            <person name="Floudas D."/>
            <person name="Bentzer J."/>
            <person name="Ahren D."/>
            <person name="Johansson T."/>
            <person name="Persson P."/>
            <person name="Tunlid A."/>
        </authorList>
    </citation>
    <scope>NUCLEOTIDE SEQUENCE [LARGE SCALE GENOMIC DNA]</scope>
    <source>
        <strain evidence="11 12">CBS 406.79</strain>
    </source>
</reference>
<dbReference type="InterPro" id="IPR036188">
    <property type="entry name" value="FAD/NAD-bd_sf"/>
</dbReference>
<dbReference type="OrthoDB" id="269227at2759"/>
<feature type="binding site" evidence="8">
    <location>
        <begin position="48"/>
        <end position="49"/>
    </location>
    <ligand>
        <name>FAD</name>
        <dbReference type="ChEBI" id="CHEBI:57692"/>
    </ligand>
</feature>
<dbReference type="GO" id="GO:0050660">
    <property type="term" value="F:flavin adenine dinucleotide binding"/>
    <property type="evidence" value="ECO:0007669"/>
    <property type="project" value="InterPro"/>
</dbReference>
<keyword evidence="6" id="KW-0560">Oxidoreductase</keyword>
<feature type="binding site" evidence="8">
    <location>
        <position position="271"/>
    </location>
    <ligand>
        <name>FAD</name>
        <dbReference type="ChEBI" id="CHEBI:57692"/>
    </ligand>
</feature>
<dbReference type="Gene3D" id="3.30.560.10">
    <property type="entry name" value="Glucose Oxidase, domain 3"/>
    <property type="match status" value="1"/>
</dbReference>
<dbReference type="PANTHER" id="PTHR11552">
    <property type="entry name" value="GLUCOSE-METHANOL-CHOLINE GMC OXIDOREDUCTASE"/>
    <property type="match status" value="1"/>
</dbReference>
<keyword evidence="12" id="KW-1185">Reference proteome</keyword>
<comment type="similarity">
    <text evidence="2">Belongs to the GMC oxidoreductase family.</text>
</comment>